<dbReference type="Gene3D" id="3.40.50.1980">
    <property type="entry name" value="Nitrogenase molybdenum iron protein domain"/>
    <property type="match status" value="2"/>
</dbReference>
<sequence length="274" mass="29071">MKHYKKSLSFILTLLILTSAQAQQRIISLNGAISEMLCALGLESQIVGVDISSSYPASLQQKAKVGYNRTLSAEGVLALRPTLVLGAANELKPQVVEQLKAANVNTQIFTQEYTVEGTRKLLQSLAAITGTVEKGKQVLADFDKQMAGLQLKPLNKKVLFIYARGVGAMTICGSGTSPDQIIRLAGASNAVPEIKDFKPLSSEALVAANPDVLLLFDTGLESVGGEAGMLKVPGVSATNAGRNKKIVTMDGQFMAGFGLRLPQAIAELNKKLSL</sequence>
<dbReference type="Pfam" id="PF01497">
    <property type="entry name" value="Peripla_BP_2"/>
    <property type="match status" value="1"/>
</dbReference>
<feature type="domain" description="Fe/B12 periplasmic-binding" evidence="2">
    <location>
        <begin position="25"/>
        <end position="274"/>
    </location>
</feature>
<accession>A0AAJ5WZK4</accession>
<evidence type="ECO:0000313" key="3">
    <source>
        <dbReference type="EMBL" id="WEK37320.1"/>
    </source>
</evidence>
<feature type="signal peptide" evidence="1">
    <location>
        <begin position="1"/>
        <end position="22"/>
    </location>
</feature>
<feature type="chain" id="PRO_5042529784" evidence="1">
    <location>
        <begin position="23"/>
        <end position="274"/>
    </location>
</feature>
<reference evidence="3" key="1">
    <citation type="submission" date="2023-03" db="EMBL/GenBank/DDBJ databases">
        <title>Andean soil-derived lignocellulolytic bacterial consortium as a source of novel taxa and putative plastic-active enzymes.</title>
        <authorList>
            <person name="Diaz-Garcia L."/>
            <person name="Chuvochina M."/>
            <person name="Feuerriegel G."/>
            <person name="Bunk B."/>
            <person name="Sproer C."/>
            <person name="Streit W.R."/>
            <person name="Rodriguez L.M."/>
            <person name="Overmann J."/>
            <person name="Jimenez D.J."/>
        </authorList>
    </citation>
    <scope>NUCLEOTIDE SEQUENCE</scope>
    <source>
        <strain evidence="3">MAG 7</strain>
    </source>
</reference>
<evidence type="ECO:0000256" key="1">
    <source>
        <dbReference type="SAM" id="SignalP"/>
    </source>
</evidence>
<dbReference type="SUPFAM" id="SSF53807">
    <property type="entry name" value="Helical backbone' metal receptor"/>
    <property type="match status" value="1"/>
</dbReference>
<gene>
    <name evidence="3" type="ORF">P0Y53_07390</name>
</gene>
<dbReference type="InterPro" id="IPR002491">
    <property type="entry name" value="ABC_transptr_periplasmic_BD"/>
</dbReference>
<dbReference type="InterPro" id="IPR050902">
    <property type="entry name" value="ABC_Transporter_SBP"/>
</dbReference>
<evidence type="ECO:0000259" key="2">
    <source>
        <dbReference type="PROSITE" id="PS50983"/>
    </source>
</evidence>
<dbReference type="PANTHER" id="PTHR30535">
    <property type="entry name" value="VITAMIN B12-BINDING PROTEIN"/>
    <property type="match status" value="1"/>
</dbReference>
<dbReference type="PANTHER" id="PTHR30535:SF4">
    <property type="entry name" value="HEMIN-BINDING PERIPLASMIC PROTEIN HMUT"/>
    <property type="match status" value="1"/>
</dbReference>
<name>A0AAJ5WZK4_9BACT</name>
<evidence type="ECO:0000313" key="4">
    <source>
        <dbReference type="Proteomes" id="UP001220610"/>
    </source>
</evidence>
<organism evidence="3 4">
    <name type="scientific">Candidatus Pseudobacter hemicellulosilyticus</name>
    <dbReference type="NCBI Taxonomy" id="3121375"/>
    <lineage>
        <taxon>Bacteria</taxon>
        <taxon>Pseudomonadati</taxon>
        <taxon>Bacteroidota</taxon>
        <taxon>Chitinophagia</taxon>
        <taxon>Chitinophagales</taxon>
        <taxon>Chitinophagaceae</taxon>
        <taxon>Pseudobacter</taxon>
    </lineage>
</organism>
<dbReference type="EMBL" id="CP119311">
    <property type="protein sequence ID" value="WEK37320.1"/>
    <property type="molecule type" value="Genomic_DNA"/>
</dbReference>
<dbReference type="Proteomes" id="UP001220610">
    <property type="component" value="Chromosome"/>
</dbReference>
<protein>
    <submittedName>
        <fullName evidence="3">ABC transporter substrate-binding protein</fullName>
    </submittedName>
</protein>
<keyword evidence="1" id="KW-0732">Signal</keyword>
<dbReference type="AlphaFoldDB" id="A0AAJ5WZK4"/>
<dbReference type="PROSITE" id="PS50983">
    <property type="entry name" value="FE_B12_PBP"/>
    <property type="match status" value="1"/>
</dbReference>
<proteinExistence type="predicted"/>